<reference evidence="2 3" key="1">
    <citation type="submission" date="2008-07" db="EMBL/GenBank/DDBJ databases">
        <authorList>
            <person name="El-Sayed N."/>
            <person name="Caler E."/>
            <person name="Inman J."/>
            <person name="Amedeo P."/>
            <person name="Hass B."/>
            <person name="Wortman J."/>
        </authorList>
    </citation>
    <scope>NUCLEOTIDE SEQUENCE [LARGE SCALE GENOMIC DNA]</scope>
    <source>
        <strain evidence="3">ATCC 50983 / TXsc</strain>
    </source>
</reference>
<keyword evidence="1" id="KW-1133">Transmembrane helix</keyword>
<dbReference type="EMBL" id="GG672124">
    <property type="protein sequence ID" value="EER17371.1"/>
    <property type="molecule type" value="Genomic_DNA"/>
</dbReference>
<dbReference type="AlphaFoldDB" id="C5KDR8"/>
<dbReference type="RefSeq" id="XP_002785575.1">
    <property type="nucleotide sequence ID" value="XM_002785529.1"/>
</dbReference>
<evidence type="ECO:0000313" key="3">
    <source>
        <dbReference type="Proteomes" id="UP000007800"/>
    </source>
</evidence>
<feature type="non-terminal residue" evidence="2">
    <location>
        <position position="138"/>
    </location>
</feature>
<dbReference type="Proteomes" id="UP000007800">
    <property type="component" value="Unassembled WGS sequence"/>
</dbReference>
<proteinExistence type="predicted"/>
<keyword evidence="1" id="KW-0472">Membrane</keyword>
<accession>C5KDR8</accession>
<keyword evidence="1" id="KW-0812">Transmembrane</keyword>
<dbReference type="InParanoid" id="C5KDR8"/>
<evidence type="ECO:0000313" key="2">
    <source>
        <dbReference type="EMBL" id="EER17371.1"/>
    </source>
</evidence>
<name>C5KDR8_PERM5</name>
<dbReference type="OrthoDB" id="360690at2759"/>
<protein>
    <submittedName>
        <fullName evidence="2">Uncharacterized protein</fullName>
    </submittedName>
</protein>
<dbReference type="GeneID" id="9062425"/>
<sequence length="138" mass="14553">MSVTTAVAPVGSLLVPFLFGYAAQSGMRYGKEIYNSDVVSEMGKAAEEMERLKLLALNGLENAGLAEAAQKTYVKFWAPVRDSFLLPAGVGGTAFWLGSRSGQVAAYLSTITSKMPITGRYNTIGLAGYSIIFGSGAL</sequence>
<evidence type="ECO:0000256" key="1">
    <source>
        <dbReference type="SAM" id="Phobius"/>
    </source>
</evidence>
<keyword evidence="3" id="KW-1185">Reference proteome</keyword>
<gene>
    <name evidence="2" type="ORF">Pmar_PMAR022316</name>
</gene>
<organism evidence="3">
    <name type="scientific">Perkinsus marinus (strain ATCC 50983 / TXsc)</name>
    <dbReference type="NCBI Taxonomy" id="423536"/>
    <lineage>
        <taxon>Eukaryota</taxon>
        <taxon>Sar</taxon>
        <taxon>Alveolata</taxon>
        <taxon>Perkinsozoa</taxon>
        <taxon>Perkinsea</taxon>
        <taxon>Perkinsida</taxon>
        <taxon>Perkinsidae</taxon>
        <taxon>Perkinsus</taxon>
    </lineage>
</organism>
<feature type="transmembrane region" description="Helical" evidence="1">
    <location>
        <begin position="6"/>
        <end position="23"/>
    </location>
</feature>